<evidence type="ECO:0000256" key="2">
    <source>
        <dbReference type="ARBA" id="ARBA00023134"/>
    </source>
</evidence>
<reference evidence="3" key="1">
    <citation type="journal article" date="2010" name="J. Eukaryot. Microbiol.">
        <title>Marked amplification and diversification of products of ras genes from rat brain, Rab GTPases, in the ciliates Tetrahymena thermophila and Paramecium tetraurelia.</title>
        <authorList>
            <person name="Saito-Nakano Y."/>
            <person name="Nakahara T."/>
            <person name="Nakano K."/>
            <person name="Nozaki T."/>
            <person name="Numata O."/>
        </authorList>
    </citation>
    <scope>NUCLEOTIDE SEQUENCE</scope>
</reference>
<dbReference type="SUPFAM" id="SSF52540">
    <property type="entry name" value="P-loop containing nucleoside triphosphate hydrolases"/>
    <property type="match status" value="1"/>
</dbReference>
<dbReference type="EMBL" id="AB365942">
    <property type="protein sequence ID" value="BAJ21322.1"/>
    <property type="molecule type" value="mRNA"/>
</dbReference>
<evidence type="ECO:0000256" key="1">
    <source>
        <dbReference type="ARBA" id="ARBA00022741"/>
    </source>
</evidence>
<dbReference type="NCBIfam" id="TIGR00231">
    <property type="entry name" value="small_GTP"/>
    <property type="match status" value="1"/>
</dbReference>
<sequence>MSTQNDSIQKTIKCILVGDRFVGKSAIFYSHIYEKVVQYLTNQADCQVLRLKKGNVEIKFQFWDLNELTREKTLKYYRQTSILMIIYDVTNRNSFTNIKNYYKDFVEQENQQSIIALVGNKKDLNESRLVSFFEGQNLAKSLGVEFFEVSAFTGDKIKDLYDFLMNKQIDFVEY</sequence>
<dbReference type="PANTHER" id="PTHR47977">
    <property type="entry name" value="RAS-RELATED PROTEIN RAB"/>
    <property type="match status" value="1"/>
</dbReference>
<gene>
    <name evidence="3" type="primary">RABX1F</name>
</gene>
<dbReference type="SMART" id="SM00174">
    <property type="entry name" value="RHO"/>
    <property type="match status" value="1"/>
</dbReference>
<dbReference type="SMART" id="SM00175">
    <property type="entry name" value="RAB"/>
    <property type="match status" value="1"/>
</dbReference>
<dbReference type="InterPro" id="IPR001806">
    <property type="entry name" value="Small_GTPase"/>
</dbReference>
<dbReference type="GO" id="GO:0005525">
    <property type="term" value="F:GTP binding"/>
    <property type="evidence" value="ECO:0007669"/>
    <property type="project" value="UniProtKB-KW"/>
</dbReference>
<dbReference type="InterPro" id="IPR050227">
    <property type="entry name" value="Rab"/>
</dbReference>
<proteinExistence type="evidence at transcript level"/>
<dbReference type="GO" id="GO:0003924">
    <property type="term" value="F:GTPase activity"/>
    <property type="evidence" value="ECO:0007669"/>
    <property type="project" value="InterPro"/>
</dbReference>
<keyword evidence="2" id="KW-0342">GTP-binding</keyword>
<organism evidence="3">
    <name type="scientific">Tetrahymena thermophila</name>
    <dbReference type="NCBI Taxonomy" id="5911"/>
    <lineage>
        <taxon>Eukaryota</taxon>
        <taxon>Sar</taxon>
        <taxon>Alveolata</taxon>
        <taxon>Ciliophora</taxon>
        <taxon>Intramacronucleata</taxon>
        <taxon>Oligohymenophorea</taxon>
        <taxon>Hymenostomatida</taxon>
        <taxon>Tetrahymenina</taxon>
        <taxon>Tetrahymenidae</taxon>
        <taxon>Tetrahymena</taxon>
    </lineage>
</organism>
<dbReference type="Gene3D" id="3.40.50.300">
    <property type="entry name" value="P-loop containing nucleotide triphosphate hydrolases"/>
    <property type="match status" value="1"/>
</dbReference>
<dbReference type="CDD" id="cd00154">
    <property type="entry name" value="Rab"/>
    <property type="match status" value="1"/>
</dbReference>
<dbReference type="PRINTS" id="PR00449">
    <property type="entry name" value="RASTRNSFRMNG"/>
</dbReference>
<dbReference type="InterPro" id="IPR005225">
    <property type="entry name" value="Small_GTP-bd"/>
</dbReference>
<dbReference type="Pfam" id="PF00071">
    <property type="entry name" value="Ras"/>
    <property type="match status" value="1"/>
</dbReference>
<dbReference type="SMART" id="SM00173">
    <property type="entry name" value="RAS"/>
    <property type="match status" value="1"/>
</dbReference>
<accession>E1CB32</accession>
<protein>
    <submittedName>
        <fullName evidence="3">Rab-family small GTPase RabX1F</fullName>
    </submittedName>
</protein>
<keyword evidence="1" id="KW-0547">Nucleotide-binding</keyword>
<dbReference type="PROSITE" id="PS51419">
    <property type="entry name" value="RAB"/>
    <property type="match status" value="1"/>
</dbReference>
<name>E1CB32_TETTH</name>
<evidence type="ECO:0000313" key="3">
    <source>
        <dbReference type="EMBL" id="BAJ21322.1"/>
    </source>
</evidence>
<dbReference type="PROSITE" id="PS51421">
    <property type="entry name" value="RAS"/>
    <property type="match status" value="1"/>
</dbReference>
<dbReference type="AlphaFoldDB" id="E1CB32"/>
<dbReference type="InterPro" id="IPR027417">
    <property type="entry name" value="P-loop_NTPase"/>
</dbReference>